<evidence type="ECO:0000313" key="1">
    <source>
        <dbReference type="EMBL" id="EAA18346.1"/>
    </source>
</evidence>
<dbReference type="InParanoid" id="Q7RRF4"/>
<protein>
    <submittedName>
        <fullName evidence="1">Uncharacterized protein</fullName>
    </submittedName>
</protein>
<name>Q7RRF4_PLAYO</name>
<sequence>MILTPDYVQILSNKVKEFLGEKSNPKQE</sequence>
<dbReference type="PaxDb" id="73239-Q7RRF4"/>
<reference evidence="1 2" key="1">
    <citation type="journal article" date="2002" name="Nature">
        <title>Genome sequence and comparative analysis of the model rodent malaria parasite Plasmodium yoelii yoelii.</title>
        <authorList>
            <person name="Carlton J.M."/>
            <person name="Angiuoli S.V."/>
            <person name="Suh B.B."/>
            <person name="Kooij T.W."/>
            <person name="Pertea M."/>
            <person name="Silva J.C."/>
            <person name="Ermolaeva M.D."/>
            <person name="Allen J.E."/>
            <person name="Selengut J.D."/>
            <person name="Koo H.L."/>
            <person name="Peterson J.D."/>
            <person name="Pop M."/>
            <person name="Kosack D.S."/>
            <person name="Shumway M.F."/>
            <person name="Bidwell S.L."/>
            <person name="Shallom S.J."/>
            <person name="van Aken S.E."/>
            <person name="Riedmuller S.B."/>
            <person name="Feldblyum T.V."/>
            <person name="Cho J.K."/>
            <person name="Quackenbush J."/>
            <person name="Sedegah M."/>
            <person name="Shoaibi A."/>
            <person name="Cummings L.M."/>
            <person name="Florens L."/>
            <person name="Yates J.R."/>
            <person name="Raine J.D."/>
            <person name="Sinden R.E."/>
            <person name="Harris M.A."/>
            <person name="Cunningham D.A."/>
            <person name="Preiser P.R."/>
            <person name="Bergman L.W."/>
            <person name="Vaidya A.B."/>
            <person name="van Lin L.H."/>
            <person name="Janse C.J."/>
            <person name="Waters A.P."/>
            <person name="Smith H.O."/>
            <person name="White O.R."/>
            <person name="Salzberg S.L."/>
            <person name="Venter J.C."/>
            <person name="Fraser C.M."/>
            <person name="Hoffman S.L."/>
            <person name="Gardner M.J."/>
            <person name="Carucci D.J."/>
        </authorList>
    </citation>
    <scope>NUCLEOTIDE SEQUENCE [LARGE SCALE GENOMIC DNA]</scope>
    <source>
        <strain evidence="1 2">17XNL</strain>
    </source>
</reference>
<accession>Q7RRF4</accession>
<dbReference type="AlphaFoldDB" id="Q7RRF4"/>
<comment type="caution">
    <text evidence="1">The sequence shown here is derived from an EMBL/GenBank/DDBJ whole genome shotgun (WGS) entry which is preliminary data.</text>
</comment>
<dbReference type="Proteomes" id="UP000008553">
    <property type="component" value="Unassembled WGS sequence"/>
</dbReference>
<proteinExistence type="predicted"/>
<organism evidence="1 2">
    <name type="scientific">Plasmodium yoelii yoelii</name>
    <dbReference type="NCBI Taxonomy" id="73239"/>
    <lineage>
        <taxon>Eukaryota</taxon>
        <taxon>Sar</taxon>
        <taxon>Alveolata</taxon>
        <taxon>Apicomplexa</taxon>
        <taxon>Aconoidasida</taxon>
        <taxon>Haemosporida</taxon>
        <taxon>Plasmodiidae</taxon>
        <taxon>Plasmodium</taxon>
        <taxon>Plasmodium (Vinckeia)</taxon>
    </lineage>
</organism>
<dbReference type="EMBL" id="AABL01000206">
    <property type="protein sequence ID" value="EAA18346.1"/>
    <property type="molecule type" value="Genomic_DNA"/>
</dbReference>
<keyword evidence="2" id="KW-1185">Reference proteome</keyword>
<gene>
    <name evidence="1" type="ORF">PY00767</name>
</gene>
<evidence type="ECO:0000313" key="2">
    <source>
        <dbReference type="Proteomes" id="UP000008553"/>
    </source>
</evidence>